<proteinExistence type="predicted"/>
<dbReference type="InterPro" id="IPR050909">
    <property type="entry name" value="Bact_Autotransporter_VF"/>
</dbReference>
<evidence type="ECO:0000313" key="6">
    <source>
        <dbReference type="Proteomes" id="UP000643207"/>
    </source>
</evidence>
<comment type="subcellular location">
    <subcellularLocation>
        <location evidence="1">Secreted</location>
    </subcellularLocation>
</comment>
<evidence type="ECO:0000313" key="5">
    <source>
        <dbReference type="EMBL" id="MBL0718401.1"/>
    </source>
</evidence>
<dbReference type="PANTHER" id="PTHR12338">
    <property type="entry name" value="AUTOTRANSPORTER"/>
    <property type="match status" value="1"/>
</dbReference>
<dbReference type="Gene3D" id="2.160.20.10">
    <property type="entry name" value="Single-stranded right-handed beta-helix, Pectin lyase-like"/>
    <property type="match status" value="1"/>
</dbReference>
<dbReference type="SMART" id="SM00912">
    <property type="entry name" value="Haemagg_act"/>
    <property type="match status" value="1"/>
</dbReference>
<dbReference type="EMBL" id="JAERRA010000001">
    <property type="protein sequence ID" value="MBL0718401.1"/>
    <property type="molecule type" value="Genomic_DNA"/>
</dbReference>
<dbReference type="GO" id="GO:0005576">
    <property type="term" value="C:extracellular region"/>
    <property type="evidence" value="ECO:0007669"/>
    <property type="project" value="UniProtKB-SubCell"/>
</dbReference>
<evidence type="ECO:0000256" key="2">
    <source>
        <dbReference type="ARBA" id="ARBA00022525"/>
    </source>
</evidence>
<keyword evidence="3" id="KW-0732">Signal</keyword>
<gene>
    <name evidence="5" type="ORF">JI742_00720</name>
</gene>
<reference evidence="5 6" key="1">
    <citation type="submission" date="2021-01" db="EMBL/GenBank/DDBJ databases">
        <title>Piscinibacter sp. Jin2 Genome sequencing and assembly.</title>
        <authorList>
            <person name="Kim I."/>
        </authorList>
    </citation>
    <scope>NUCLEOTIDE SEQUENCE [LARGE SCALE GENOMIC DNA]</scope>
    <source>
        <strain evidence="5 6">Jin2</strain>
    </source>
</reference>
<dbReference type="InterPro" id="IPR008638">
    <property type="entry name" value="FhaB/CdiA-like_TPS"/>
</dbReference>
<comment type="caution">
    <text evidence="5">The sequence shown here is derived from an EMBL/GenBank/DDBJ whole genome shotgun (WGS) entry which is preliminary data.</text>
</comment>
<dbReference type="RefSeq" id="WP_201823047.1">
    <property type="nucleotide sequence ID" value="NZ_JAERRA010000001.1"/>
</dbReference>
<name>A0A9X0XBM2_9BURK</name>
<evidence type="ECO:0000256" key="1">
    <source>
        <dbReference type="ARBA" id="ARBA00004613"/>
    </source>
</evidence>
<feature type="domain" description="Filamentous haemagglutinin FhaB/tRNA nuclease CdiA-like TPS" evidence="4">
    <location>
        <begin position="39"/>
        <end position="152"/>
    </location>
</feature>
<keyword evidence="6" id="KW-1185">Reference proteome</keyword>
<dbReference type="InterPro" id="IPR012334">
    <property type="entry name" value="Pectin_lyas_fold"/>
</dbReference>
<dbReference type="NCBIfam" id="TIGR01901">
    <property type="entry name" value="adhes_NPXG"/>
    <property type="match status" value="1"/>
</dbReference>
<dbReference type="InterPro" id="IPR011050">
    <property type="entry name" value="Pectin_lyase_fold/virulence"/>
</dbReference>
<keyword evidence="2" id="KW-0964">Secreted</keyword>
<accession>A0A9X0XBM2</accession>
<evidence type="ECO:0000259" key="4">
    <source>
        <dbReference type="SMART" id="SM00912"/>
    </source>
</evidence>
<dbReference type="Pfam" id="PF05860">
    <property type="entry name" value="TPS"/>
    <property type="match status" value="1"/>
</dbReference>
<organism evidence="5 6">
    <name type="scientific">Aquariibacter lacus</name>
    <dbReference type="NCBI Taxonomy" id="2801332"/>
    <lineage>
        <taxon>Bacteria</taxon>
        <taxon>Pseudomonadati</taxon>
        <taxon>Pseudomonadota</taxon>
        <taxon>Betaproteobacteria</taxon>
        <taxon>Burkholderiales</taxon>
        <taxon>Sphaerotilaceae</taxon>
        <taxon>Aquariibacter</taxon>
    </lineage>
</organism>
<dbReference type="Proteomes" id="UP000643207">
    <property type="component" value="Unassembled WGS sequence"/>
</dbReference>
<sequence length="2919" mass="282790">MKRSCPTSPLRPAGLRRLGHPLLTPVALASALLMHGGASLALPTGAEVVAGQATVESNGPRQGLVRQGSSKAVIDWQGFSIGADETLRILQPDSRSVLLNRVVGADPSHLLGQMQANGRVFLVNPNGIVFGEGARIDVGSLVASTLPISTVDFMAGLYRFGEDSLVTAEAGTVLNAGTITAHGGTVALVAPLVINRGLIEAREGRVALAAVDRVRVDIEGDGLVLFEARGDQVSQRLDQLGRIQADGGLIQLRAQARSALADTVLNMDGLLQARSLSQRDGRVIIDGGSQGQVVLSGRVEVQGLEAGTRGGSVQVGGQALAVQSGARIDASGDAGGGTVALGGGWQGAALDTVGRAESVGVESGAEIRADATANGRGGEVVVWSDGISRFQGRISARGGSLQGDGGRVEVSGLRGLGFAGSVDTGATAGQSGLLLLDPDSLVIRADGMDPYANPLPAGGDLTISPAALAAVVGDVLLTASDTITFEDSLNLGARDLQVQAGNSIVLEANVAVRARDLSFESTLLVLNANASLGGNSLTVTGATQFMGGSVNTMADQTYTGAVTLGANTTLSSDSGTVSFGSTVNGARSLSVSAGSVDLNGAVGGGTALTSLALNAMSSSLDGGAVSTTGDQSYMGAVTLGANTSLSAGAGTVLFDSTVDGARSLSVSAGTVDLKDVVGGNTALTSLGLTAASILLDGGAVTTTGNQTYNGAVTLGANTTLSATAPAGTVSFGSTVNGARSLAVSAGTVDLNGAVGGSTALTSLELTASSILLDGSAINTAGNQTYTGAVTLGADAALRATAAGSDISFSSTVDGSHKLSIDARDGITFGGAVGATMPLVDLSLFFATLAVGSTVNGTGTATLAPSADGTSIGVAGGAGMLSLSQATLDLFASFGILQIGRDGGTGVITVGALSLPTNTHLQTEGRIELSATVDGARNLSLDGGPVEINGALGSGVALNSLSVDGSSISLGGGTVNTTGNQSYMGAVTLGADTILSATTPAGTVRFDGTVNGARSLSVLAGTVDLNGIVGGGMALTGLGLTAASISLDGGAVSTTGNQTYTGAVTLGANTTLSSDSGTVSFGSTINGARSLSVSAGTVDLNGIVGGGMALTSLGLTAASILLDGGAVTTTGNQTYNGAVTLGANTTLSATAPAGTVSFGGTVDGARSLSVSAGTVDLNDVVGSNTALTSLGLTAASILLDGGTITTSGNQTYNGAVTLGADTTLSATAPAGTVSFGSTVNGARSLAVSAGTVDLNGAVGGSTALTSLELTAASILLDGGAVSTTGNQTYTGAVTLGANTILTSTAGTVSFSNTVDGSHNLSIDASDGITFSGAVGATMPLLDLSLFFATLAVGSTVNGTGTATLAPSADGSSIGVAGGAGMLSLSQATLDLFASFGILQIGRDGGTGVITVGALSLPTDVHLQTEGRIELSATVDGARNLSLDGGPVEINGALGSGVALNSLSVDGSSISLGGGTVNTTGNQSYMGAVTLGANTNLSAGAGTVSFSSTVNGAQALAISGGTVDFNGAVGGVTALTSLGLTAASISLDGGAISTTGNQSYMGAVTLGANTSLSADAGTVSFGSTINGARSLSVSAGTVDLNDVVGGNTALTSLGLTAASILLDGGAVTTSGNQTYSGAVTLGADTTLAATAPAGTVSFGGTVDGTRSLSVSAGTVDLNDVVGSNTALTSLGLTAASILLDGGTITTSGNQTYNGAVTLGADTTLSATAPAGTVSFGSTVNGARSLAVSAGVVDLNGAVGGSTALTSLELTAASILLDGGAINTAGNQTYTGAVTLGANTILTSTAGTVSFSSTVNGARSLSVSAGTADLNGAVGGGTALTSLGLDAMSITLDGAAITTTGNQTYTGAVTLGADTTLAVTAGTVSFSSTVNGAQALAVSGSTVDFNGAVGGVTPLTSLALTAMSISLDGGAVSTTGNQTYSGAVTLGANTTLSAGAGTVSFGSTVNGARSLSVSAGTVDLNGIVGGGMALTSLALNAMTISLDGSAITTSGNQTYAGAVALGADTTLAATAPASTVSFGGTVDGARSLSVSAGTVDLNGAVGVGTALTSLGLNAASILLDGGAINTTGNQSYSGAVALGAGTTLTADVGTVSFGSTVDGAHALAVSGGTVDFNAAVGSSTALSSLTLNAAAIALDGGSIRTTDNQTYSGAVALGANTVLSAVAGTVRLDSTVDGNHMLSVSAGTVDLNGAVGVGVALNGLELNAASILLDGGRVTTAGGQRYAGAVTLGADTTLAGGSVGFSRTVDGAQALTVSGGSVSFQDLVGSHTPLSSLDLGVTSILLQGGAITSTGHQTHAGAVTLGADTVLSAGTGTLRFGSTVDGAQTLAVSAGTINLQGAVGSGTPLSSLDLSAGAIQLSGGAITSTGNQTYTGAVTLGANTTLAAGAGTVSFGSTVDGTPSLTVSAGTVDFNGAVGGSTALGMLELSAGSILLEGGMVQTSADQRYLGAVTLGVDTTLTAPGGEILFAAAVDGAHRLSAEAASIDVAQSIGLGAAPLRLRLVAGSLDFTSSTVRAQEVELATTSSDLHLADLHLTGTGASSIDSSGMLSIDGLLDLQGGSLVLTARAAPSASTALLSGPTPLTFGSRPLFENEAVMVQGATGRLLTAAGSHLALRAPALGSIRLDRNDLAGRPVNSFGGTVSAVSGTAGESSTLRFGNPPSGIAPLELGVVRLSGDQIAVAGRFDPLGPPDALRAGIEADVVHLRADRITTNTGDDLALPPAPDGQIRARLPFLAAQTPLTQQPSLNFELLLPAGGLPIGNPYGGPATEDWIQTIVGDAVGGLVGVQPRIVGDASAFRFVFIGGPVMPVPFYDPTASNVRVFYNGETALTPQEQGALSSVIAVIERARRDRFEEAVRTENAASRLRQGVIAEVGPGRPATEGTEGLRPPLLCDLASTGLRCAP</sequence>
<dbReference type="SUPFAM" id="SSF51126">
    <property type="entry name" value="Pectin lyase-like"/>
    <property type="match status" value="1"/>
</dbReference>
<protein>
    <submittedName>
        <fullName evidence="5">Filamentous hemagglutinin N-terminal domain-containing protein</fullName>
    </submittedName>
</protein>
<dbReference type="PANTHER" id="PTHR12338:SF8">
    <property type="entry name" value="HEME_HEMOPEXIN-BINDING PROTEIN"/>
    <property type="match status" value="1"/>
</dbReference>
<evidence type="ECO:0000256" key="3">
    <source>
        <dbReference type="ARBA" id="ARBA00022729"/>
    </source>
</evidence>